<feature type="compositionally biased region" description="Polar residues" evidence="1">
    <location>
        <begin position="240"/>
        <end position="250"/>
    </location>
</feature>
<evidence type="ECO:0000313" key="3">
    <source>
        <dbReference type="Proteomes" id="UP000765509"/>
    </source>
</evidence>
<feature type="compositionally biased region" description="Polar residues" evidence="1">
    <location>
        <begin position="29"/>
        <end position="47"/>
    </location>
</feature>
<accession>A0A9Q3Q7L6</accession>
<name>A0A9Q3Q7L6_9BASI</name>
<protein>
    <submittedName>
        <fullName evidence="2">Uncharacterized protein</fullName>
    </submittedName>
</protein>
<organism evidence="2 3">
    <name type="scientific">Austropuccinia psidii MF-1</name>
    <dbReference type="NCBI Taxonomy" id="1389203"/>
    <lineage>
        <taxon>Eukaryota</taxon>
        <taxon>Fungi</taxon>
        <taxon>Dikarya</taxon>
        <taxon>Basidiomycota</taxon>
        <taxon>Pucciniomycotina</taxon>
        <taxon>Pucciniomycetes</taxon>
        <taxon>Pucciniales</taxon>
        <taxon>Sphaerophragmiaceae</taxon>
        <taxon>Austropuccinia</taxon>
    </lineage>
</organism>
<reference evidence="2" key="1">
    <citation type="submission" date="2021-03" db="EMBL/GenBank/DDBJ databases">
        <title>Draft genome sequence of rust myrtle Austropuccinia psidii MF-1, a brazilian biotype.</title>
        <authorList>
            <person name="Quecine M.C."/>
            <person name="Pachon D.M.R."/>
            <person name="Bonatelli M.L."/>
            <person name="Correr F.H."/>
            <person name="Franceschini L.M."/>
            <person name="Leite T.F."/>
            <person name="Margarido G.R.A."/>
            <person name="Almeida C.A."/>
            <person name="Ferrarezi J.A."/>
            <person name="Labate C.A."/>
        </authorList>
    </citation>
    <scope>NUCLEOTIDE SEQUENCE</scope>
    <source>
        <strain evidence="2">MF-1</strain>
    </source>
</reference>
<evidence type="ECO:0000313" key="2">
    <source>
        <dbReference type="EMBL" id="MBW0588169.1"/>
    </source>
</evidence>
<feature type="region of interest" description="Disordered" evidence="1">
    <location>
        <begin position="1"/>
        <end position="61"/>
    </location>
</feature>
<feature type="region of interest" description="Disordered" evidence="1">
    <location>
        <begin position="133"/>
        <end position="175"/>
    </location>
</feature>
<proteinExistence type="predicted"/>
<evidence type="ECO:0000256" key="1">
    <source>
        <dbReference type="SAM" id="MobiDB-lite"/>
    </source>
</evidence>
<keyword evidence="3" id="KW-1185">Reference proteome</keyword>
<sequence>MPVSQHWHKRSLDSNQHPEQRIPNLSLHLASSTSPIPSNESTNTMNKNKPGKNTVPMASKDKFSLFLTHNQNLSAHHKTSHTQSFQDQESPSHIIADSTAADINSSSHHHTASEQSTQVVAALLNQAEQFEQPKHFNPSSNQPTPSFVTSISNLSGHATRLSGPPHNSSTRVSVPPQQLNTVLSAKNLPDFNYTPSEVPLLDSSSLPITKFTSVNDSSRHSFSKPAKNYDSILHHDPFSNLPSNCSQSYSPAPPAENVLEDQSSK</sequence>
<comment type="caution">
    <text evidence="2">The sequence shown here is derived from an EMBL/GenBank/DDBJ whole genome shotgun (WGS) entry which is preliminary data.</text>
</comment>
<dbReference type="EMBL" id="AVOT02129543">
    <property type="protein sequence ID" value="MBW0588169.1"/>
    <property type="molecule type" value="Genomic_DNA"/>
</dbReference>
<dbReference type="AlphaFoldDB" id="A0A9Q3Q7L6"/>
<feature type="compositionally biased region" description="Polar residues" evidence="1">
    <location>
        <begin position="165"/>
        <end position="175"/>
    </location>
</feature>
<feature type="region of interest" description="Disordered" evidence="1">
    <location>
        <begin position="215"/>
        <end position="265"/>
    </location>
</feature>
<gene>
    <name evidence="2" type="ORF">O181_127884</name>
</gene>
<feature type="compositionally biased region" description="Basic and acidic residues" evidence="1">
    <location>
        <begin position="10"/>
        <end position="20"/>
    </location>
</feature>
<feature type="compositionally biased region" description="Polar residues" evidence="1">
    <location>
        <begin position="137"/>
        <end position="156"/>
    </location>
</feature>
<dbReference type="Proteomes" id="UP000765509">
    <property type="component" value="Unassembled WGS sequence"/>
</dbReference>